<dbReference type="Pfam" id="PF02463">
    <property type="entry name" value="SMC_N"/>
    <property type="match status" value="1"/>
</dbReference>
<sequence>MNSKIKPLLEDFLKEHQEFFKKVIWSDSKQVAILPKNSHGIFAQDIIELAQDIIGFAQLDSVNELYNSWRLLENDFAEYTEKRFSGNYNNLYLILLIPKSIYKNSLGIVSEIERDEFNFRKFVLPFEGSTFNNCISRLPFMELPVRETFRFLPETAEKLLKNIGVDTRLSNLLVKKRFEANDRNKIIQLLFEKVSYSKQNRCIEIQNQDKVSKIKPKGVKLKSLKIKGFRPYATYEEFNLDADLIVIAGPNGLGKTSFFDAIDFVVTGGIQRLENKKFVHNPLCNLNCEKDCFVELNFLAQEENGNNEHSIKRVFGCESKVFLDGNLKKDRIEILHRLTQTDSNEPVSRLVKMFRASHIISQSETELIDSLRKSSSLPKDILGRMLSLEDYVQAENRCIELLKEINTMVLKDRNKLGILKSELEIIEEDINVLKINEQSEEKIVDVTNNNQQVKIIIEKLLEEKIISDKYKEEINVSELREISASIENKVNEVEKTIIALQELQRLIINRDEIIKVINEQTELNSNLKEKLKEAKINLKLLKDDEQVKRVSLTRMQKESQVLHETINRLRGHIDNSSKLLLFEEKSYVSQTVIKNINSEIEKTQDILTRANEDIAKKQIEIENIDYQIKRDTNLIDEMSDIKRNLSKLQESFKIVECEELELKNISIKVNELKNSLLELKKQLIDDKSVQDELNNEIKSKQEVNNDFKNLLIGIRQHIKSSECPVCGKSHNSFDQLLKTVNERIGDTPYDIIQCNKKLDLISWKILKLNDSISITESKVNKYKFRKEIIKKNIETANRFIRSYKNKTMKINIDFDEVAASTSNDKINQKILSIKDLTETKKKLLIDIENLMKITNEAKVNLNKLKNQYSSEINSSDEIRKIINNLKSIIMENANFATLNNSTLDNKLIKLEKEISLKGLKYEKELDLLNNVLLETKNQIQVIEGYEKQIQQLNSSLMRNGTAIDKIKRSFNVLNISSNVEIEELQKHIDSYITQSKTLNELNKKVIFEETVLEVRHRSIHLNELQLEKKTKQQQISEIQKKIKDSRQALAILKVFKDNLLSQHNKALKGYCTAIQPLASTVLNRLRPVYGFGNLELDPKDTAVVDVFINHNHAAGNDDEKLPPFMYLSEAQMNIVGLSIFLSSTLTQTWSGLKTIMMDDPVQHFDDLNAYAFVDLIRGMLMYNNEDERPQIIISTCDNRLLRLMRRKFAPLEKVEKVKYYFFKSIGVNGPIIETN</sequence>
<accession>A0ABW8SPX9</accession>
<proteinExistence type="inferred from homology"/>
<evidence type="ECO:0000256" key="3">
    <source>
        <dbReference type="ARBA" id="ARBA00013368"/>
    </source>
</evidence>
<dbReference type="PANTHER" id="PTHR32114:SF2">
    <property type="entry name" value="ABC TRANSPORTER ABCH.3"/>
    <property type="match status" value="1"/>
</dbReference>
<dbReference type="PANTHER" id="PTHR32114">
    <property type="entry name" value="ABC TRANSPORTER ABCH.3"/>
    <property type="match status" value="1"/>
</dbReference>
<dbReference type="Proteomes" id="UP001623660">
    <property type="component" value="Unassembled WGS sequence"/>
</dbReference>
<evidence type="ECO:0000313" key="6">
    <source>
        <dbReference type="EMBL" id="MFL0198115.1"/>
    </source>
</evidence>
<feature type="coiled-coil region" evidence="4">
    <location>
        <begin position="833"/>
        <end position="867"/>
    </location>
</feature>
<evidence type="ECO:0000256" key="4">
    <source>
        <dbReference type="SAM" id="Coils"/>
    </source>
</evidence>
<feature type="domain" description="RecF/RecN/SMC N-terminal" evidence="5">
    <location>
        <begin position="221"/>
        <end position="327"/>
    </location>
</feature>
<keyword evidence="7" id="KW-1185">Reference proteome</keyword>
<feature type="coiled-coil region" evidence="4">
    <location>
        <begin position="416"/>
        <end position="544"/>
    </location>
</feature>
<dbReference type="SUPFAM" id="SSF52540">
    <property type="entry name" value="P-loop containing nucleoside triphosphate hydrolases"/>
    <property type="match status" value="1"/>
</dbReference>
<feature type="coiled-coil region" evidence="4">
    <location>
        <begin position="981"/>
        <end position="1048"/>
    </location>
</feature>
<name>A0ABW8SPX9_9CLOT</name>
<reference evidence="6 7" key="1">
    <citation type="submission" date="2024-11" db="EMBL/GenBank/DDBJ databases">
        <authorList>
            <person name="Heng Y.C."/>
            <person name="Lim A.C.H."/>
            <person name="Lee J.K.Y."/>
            <person name="Kittelmann S."/>
        </authorList>
    </citation>
    <scope>NUCLEOTIDE SEQUENCE [LARGE SCALE GENOMIC DNA]</scope>
    <source>
        <strain evidence="6 7">WILCCON 0269</strain>
    </source>
</reference>
<comment type="subunit">
    <text evidence="2">Heterodimer of SbcC and SbcD.</text>
</comment>
<evidence type="ECO:0000313" key="7">
    <source>
        <dbReference type="Proteomes" id="UP001623660"/>
    </source>
</evidence>
<dbReference type="EMBL" id="JBJHZX010000047">
    <property type="protein sequence ID" value="MFL0198115.1"/>
    <property type="molecule type" value="Genomic_DNA"/>
</dbReference>
<comment type="caution">
    <text evidence="6">The sequence shown here is derived from an EMBL/GenBank/DDBJ whole genome shotgun (WGS) entry which is preliminary data.</text>
</comment>
<comment type="similarity">
    <text evidence="1">Belongs to the SMC family. SbcC subfamily.</text>
</comment>
<protein>
    <recommendedName>
        <fullName evidence="3">Nuclease SbcCD subunit C</fullName>
    </recommendedName>
</protein>
<keyword evidence="4" id="KW-0175">Coiled coil</keyword>
<evidence type="ECO:0000259" key="5">
    <source>
        <dbReference type="Pfam" id="PF02463"/>
    </source>
</evidence>
<evidence type="ECO:0000256" key="2">
    <source>
        <dbReference type="ARBA" id="ARBA00011322"/>
    </source>
</evidence>
<evidence type="ECO:0000256" key="1">
    <source>
        <dbReference type="ARBA" id="ARBA00006930"/>
    </source>
</evidence>
<dbReference type="InterPro" id="IPR003395">
    <property type="entry name" value="RecF/RecN/SMC_N"/>
</dbReference>
<feature type="coiled-coil region" evidence="4">
    <location>
        <begin position="593"/>
        <end position="710"/>
    </location>
</feature>
<dbReference type="InterPro" id="IPR027417">
    <property type="entry name" value="P-loop_NTPase"/>
</dbReference>
<gene>
    <name evidence="6" type="ORF">ACJDU8_21485</name>
</gene>
<organism evidence="6 7">
    <name type="scientific">Candidatus Clostridium eludens</name>
    <dbReference type="NCBI Taxonomy" id="3381663"/>
    <lineage>
        <taxon>Bacteria</taxon>
        <taxon>Bacillati</taxon>
        <taxon>Bacillota</taxon>
        <taxon>Clostridia</taxon>
        <taxon>Eubacteriales</taxon>
        <taxon>Clostridiaceae</taxon>
        <taxon>Clostridium</taxon>
    </lineage>
</organism>
<dbReference type="RefSeq" id="WP_406794224.1">
    <property type="nucleotide sequence ID" value="NZ_JBJHZX010000047.1"/>
</dbReference>
<dbReference type="Gene3D" id="3.40.50.300">
    <property type="entry name" value="P-loop containing nucleotide triphosphate hydrolases"/>
    <property type="match status" value="2"/>
</dbReference>